<keyword evidence="4 7" id="KW-0808">Transferase</keyword>
<dbReference type="Pfam" id="PF00535">
    <property type="entry name" value="Glycos_transf_2"/>
    <property type="match status" value="1"/>
</dbReference>
<dbReference type="AlphaFoldDB" id="A0A2N6CSD4"/>
<name>A0A2N6CSD4_9GAMM</name>
<dbReference type="Proteomes" id="UP000235015">
    <property type="component" value="Unassembled WGS sequence"/>
</dbReference>
<evidence type="ECO:0000256" key="3">
    <source>
        <dbReference type="ARBA" id="ARBA00022676"/>
    </source>
</evidence>
<evidence type="ECO:0000256" key="5">
    <source>
        <dbReference type="ARBA" id="ARBA00023136"/>
    </source>
</evidence>
<dbReference type="NCBIfam" id="TIGR04283">
    <property type="entry name" value="glyco_like_mftF"/>
    <property type="match status" value="1"/>
</dbReference>
<comment type="subcellular location">
    <subcellularLocation>
        <location evidence="1">Cell membrane</location>
    </subcellularLocation>
</comment>
<dbReference type="GO" id="GO:0005886">
    <property type="term" value="C:plasma membrane"/>
    <property type="evidence" value="ECO:0007669"/>
    <property type="project" value="UniProtKB-SubCell"/>
</dbReference>
<evidence type="ECO:0000313" key="7">
    <source>
        <dbReference type="EMBL" id="PLX60003.1"/>
    </source>
</evidence>
<dbReference type="GO" id="GO:0016757">
    <property type="term" value="F:glycosyltransferase activity"/>
    <property type="evidence" value="ECO:0007669"/>
    <property type="project" value="UniProtKB-KW"/>
</dbReference>
<protein>
    <submittedName>
        <fullName evidence="7">Glycosyl transferase</fullName>
    </submittedName>
</protein>
<keyword evidence="3" id="KW-0328">Glycosyltransferase</keyword>
<dbReference type="Gene3D" id="3.90.550.10">
    <property type="entry name" value="Spore Coat Polysaccharide Biosynthesis Protein SpsA, Chain A"/>
    <property type="match status" value="1"/>
</dbReference>
<dbReference type="InterPro" id="IPR029044">
    <property type="entry name" value="Nucleotide-diphossugar_trans"/>
</dbReference>
<sequence length="228" mass="25653">MIRNTVLSVVIPCLNEAETIVQLLETLQDARAEGVELVLVDGESIDDTVALAAPLVDKLIGSVVGRAQQMNAGAQAAAGEILWFLHADSVIRAEFPRQIISVMAASESDWGRFNIRLSGRHPMLRVIEFMMNWRSRLSGIATGDQGIFVRRELFVRLGGFPAIPLMEDIAISKRLKRYSRPQVIARCLITSSRRWEQSGIISTVLLMWRLRWAYFFGADPARLAQRYR</sequence>
<keyword evidence="2" id="KW-1003">Cell membrane</keyword>
<evidence type="ECO:0000256" key="2">
    <source>
        <dbReference type="ARBA" id="ARBA00022475"/>
    </source>
</evidence>
<dbReference type="InterPro" id="IPR001173">
    <property type="entry name" value="Glyco_trans_2-like"/>
</dbReference>
<gene>
    <name evidence="7" type="ORF">C0630_17805</name>
</gene>
<comment type="caution">
    <text evidence="7">The sequence shown here is derived from an EMBL/GenBank/DDBJ whole genome shotgun (WGS) entry which is preliminary data.</text>
</comment>
<dbReference type="RefSeq" id="WP_029135058.1">
    <property type="nucleotide sequence ID" value="NZ_CBDUFW010000010.1"/>
</dbReference>
<dbReference type="PANTHER" id="PTHR43646">
    <property type="entry name" value="GLYCOSYLTRANSFERASE"/>
    <property type="match status" value="1"/>
</dbReference>
<dbReference type="PANTHER" id="PTHR43646:SF2">
    <property type="entry name" value="GLYCOSYLTRANSFERASE 2-LIKE DOMAIN-CONTAINING PROTEIN"/>
    <property type="match status" value="1"/>
</dbReference>
<keyword evidence="5" id="KW-0472">Membrane</keyword>
<organism evidence="7 8">
    <name type="scientific">Sedimenticola selenatireducens</name>
    <dbReference type="NCBI Taxonomy" id="191960"/>
    <lineage>
        <taxon>Bacteria</taxon>
        <taxon>Pseudomonadati</taxon>
        <taxon>Pseudomonadota</taxon>
        <taxon>Gammaproteobacteria</taxon>
        <taxon>Chromatiales</taxon>
        <taxon>Sedimenticolaceae</taxon>
        <taxon>Sedimenticola</taxon>
    </lineage>
</organism>
<proteinExistence type="predicted"/>
<accession>A0A2N6CSD4</accession>
<reference evidence="7 8" key="1">
    <citation type="submission" date="2017-11" db="EMBL/GenBank/DDBJ databases">
        <title>Genome-resolved metagenomics identifies genetic mobility, metabolic interactions, and unexpected diversity in perchlorate-reducing communities.</title>
        <authorList>
            <person name="Barnum T.P."/>
            <person name="Figueroa I.A."/>
            <person name="Carlstrom C.I."/>
            <person name="Lucas L.N."/>
            <person name="Engelbrektson A.L."/>
            <person name="Coates J.D."/>
        </authorList>
    </citation>
    <scope>NUCLEOTIDE SEQUENCE [LARGE SCALE GENOMIC DNA]</scope>
    <source>
        <strain evidence="7">BM301</strain>
    </source>
</reference>
<evidence type="ECO:0000313" key="8">
    <source>
        <dbReference type="Proteomes" id="UP000235015"/>
    </source>
</evidence>
<evidence type="ECO:0000256" key="1">
    <source>
        <dbReference type="ARBA" id="ARBA00004236"/>
    </source>
</evidence>
<dbReference type="SUPFAM" id="SSF53448">
    <property type="entry name" value="Nucleotide-diphospho-sugar transferases"/>
    <property type="match status" value="1"/>
</dbReference>
<dbReference type="EMBL" id="PKUN01000030">
    <property type="protein sequence ID" value="PLX60003.1"/>
    <property type="molecule type" value="Genomic_DNA"/>
</dbReference>
<dbReference type="STRING" id="1111735.GCA_000428045_03069"/>
<evidence type="ECO:0000259" key="6">
    <source>
        <dbReference type="Pfam" id="PF00535"/>
    </source>
</evidence>
<evidence type="ECO:0000256" key="4">
    <source>
        <dbReference type="ARBA" id="ARBA00022679"/>
    </source>
</evidence>
<dbReference type="InterPro" id="IPR026461">
    <property type="entry name" value="Trfase_2_rSAM/seldom_assoc"/>
</dbReference>
<dbReference type="CDD" id="cd02522">
    <property type="entry name" value="GT_2_like_a"/>
    <property type="match status" value="1"/>
</dbReference>
<feature type="domain" description="Glycosyltransferase 2-like" evidence="6">
    <location>
        <begin position="8"/>
        <end position="109"/>
    </location>
</feature>